<evidence type="ECO:0000313" key="6">
    <source>
        <dbReference type="EMBL" id="BBY66830.1"/>
    </source>
</evidence>
<feature type="domain" description="SnoaL-like" evidence="5">
    <location>
        <begin position="528"/>
        <end position="650"/>
    </location>
</feature>
<evidence type="ECO:0000259" key="5">
    <source>
        <dbReference type="Pfam" id="PF13577"/>
    </source>
</evidence>
<protein>
    <submittedName>
        <fullName evidence="6">FAD-dependent oxidoreductase</fullName>
    </submittedName>
</protein>
<reference evidence="6 7" key="1">
    <citation type="journal article" date="2019" name="Emerg. Microbes Infect.">
        <title>Comprehensive subspecies identification of 175 nontuberculous mycobacteria species based on 7547 genomic profiles.</title>
        <authorList>
            <person name="Matsumoto Y."/>
            <person name="Kinjo T."/>
            <person name="Motooka D."/>
            <person name="Nabeya D."/>
            <person name="Jung N."/>
            <person name="Uechi K."/>
            <person name="Horii T."/>
            <person name="Iida T."/>
            <person name="Fujita J."/>
            <person name="Nakamura S."/>
        </authorList>
    </citation>
    <scope>NUCLEOTIDE SEQUENCE [LARGE SCALE GENOMIC DNA]</scope>
    <source>
        <strain evidence="6 7">JCM 30396</strain>
    </source>
</reference>
<dbReference type="EMBL" id="AP022596">
    <property type="protein sequence ID" value="BBY66830.1"/>
    <property type="molecule type" value="Genomic_DNA"/>
</dbReference>
<evidence type="ECO:0000259" key="4">
    <source>
        <dbReference type="Pfam" id="PF01494"/>
    </source>
</evidence>
<dbReference type="CDD" id="cd00531">
    <property type="entry name" value="NTF2_like"/>
    <property type="match status" value="1"/>
</dbReference>
<organism evidence="6 7">
    <name type="scientific">Mycolicibacterium helvum</name>
    <dbReference type="NCBI Taxonomy" id="1534349"/>
    <lineage>
        <taxon>Bacteria</taxon>
        <taxon>Bacillati</taxon>
        <taxon>Actinomycetota</taxon>
        <taxon>Actinomycetes</taxon>
        <taxon>Mycobacteriales</taxon>
        <taxon>Mycobacteriaceae</taxon>
        <taxon>Mycolicibacterium</taxon>
    </lineage>
</organism>
<dbReference type="Gene3D" id="3.10.450.50">
    <property type="match status" value="1"/>
</dbReference>
<dbReference type="Pfam" id="PF21274">
    <property type="entry name" value="Rng_hyd_C"/>
    <property type="match status" value="1"/>
</dbReference>
<dbReference type="Pfam" id="PF01494">
    <property type="entry name" value="FAD_binding_3"/>
    <property type="match status" value="1"/>
</dbReference>
<dbReference type="PANTHER" id="PTHR43004">
    <property type="entry name" value="TRK SYSTEM POTASSIUM UPTAKE PROTEIN"/>
    <property type="match status" value="1"/>
</dbReference>
<name>A0A7I7TCS5_9MYCO</name>
<dbReference type="GO" id="GO:0016709">
    <property type="term" value="F:oxidoreductase activity, acting on paired donors, with incorporation or reduction of molecular oxygen, NAD(P)H as one donor, and incorporation of one atom of oxygen"/>
    <property type="evidence" value="ECO:0007669"/>
    <property type="project" value="UniProtKB-ARBA"/>
</dbReference>
<dbReference type="RefSeq" id="WP_163750811.1">
    <property type="nucleotide sequence ID" value="NZ_AP022596.1"/>
</dbReference>
<dbReference type="InterPro" id="IPR037401">
    <property type="entry name" value="SnoaL-like"/>
</dbReference>
<dbReference type="GO" id="GO:0071949">
    <property type="term" value="F:FAD binding"/>
    <property type="evidence" value="ECO:0007669"/>
    <property type="project" value="InterPro"/>
</dbReference>
<evidence type="ECO:0000313" key="7">
    <source>
        <dbReference type="Proteomes" id="UP000467148"/>
    </source>
</evidence>
<dbReference type="Gene3D" id="3.30.9.10">
    <property type="entry name" value="D-Amino Acid Oxidase, subunit A, domain 2"/>
    <property type="match status" value="1"/>
</dbReference>
<feature type="domain" description="FAD-binding" evidence="4">
    <location>
        <begin position="11"/>
        <end position="352"/>
    </location>
</feature>
<dbReference type="KEGG" id="mhev:MHEL_50730"/>
<evidence type="ECO:0000256" key="2">
    <source>
        <dbReference type="ARBA" id="ARBA00022630"/>
    </source>
</evidence>
<keyword evidence="7" id="KW-1185">Reference proteome</keyword>
<dbReference type="PANTHER" id="PTHR43004:SF19">
    <property type="entry name" value="BINDING MONOOXYGENASE, PUTATIVE (JCVI)-RELATED"/>
    <property type="match status" value="1"/>
</dbReference>
<proteinExistence type="predicted"/>
<keyword evidence="2" id="KW-0285">Flavoprotein</keyword>
<dbReference type="Gene3D" id="3.40.30.120">
    <property type="match status" value="1"/>
</dbReference>
<dbReference type="SUPFAM" id="SSF51905">
    <property type="entry name" value="FAD/NAD(P)-binding domain"/>
    <property type="match status" value="1"/>
</dbReference>
<keyword evidence="3" id="KW-0274">FAD</keyword>
<dbReference type="PRINTS" id="PR00420">
    <property type="entry name" value="RNGMNOXGNASE"/>
</dbReference>
<dbReference type="InterPro" id="IPR050641">
    <property type="entry name" value="RIFMO-like"/>
</dbReference>
<dbReference type="Pfam" id="PF13577">
    <property type="entry name" value="SnoaL_4"/>
    <property type="match status" value="1"/>
</dbReference>
<dbReference type="Proteomes" id="UP000467148">
    <property type="component" value="Chromosome"/>
</dbReference>
<dbReference type="InterPro" id="IPR036188">
    <property type="entry name" value="FAD/NAD-bd_sf"/>
</dbReference>
<gene>
    <name evidence="6" type="ORF">MHEL_50730</name>
</gene>
<comment type="cofactor">
    <cofactor evidence="1">
        <name>FAD</name>
        <dbReference type="ChEBI" id="CHEBI:57692"/>
    </cofactor>
</comment>
<accession>A0A7I7TCS5</accession>
<dbReference type="AlphaFoldDB" id="A0A7I7TCS5"/>
<dbReference type="InterPro" id="IPR002938">
    <property type="entry name" value="FAD-bd"/>
</dbReference>
<evidence type="ECO:0000256" key="1">
    <source>
        <dbReference type="ARBA" id="ARBA00001974"/>
    </source>
</evidence>
<dbReference type="SUPFAM" id="SSF54427">
    <property type="entry name" value="NTF2-like"/>
    <property type="match status" value="1"/>
</dbReference>
<dbReference type="InterPro" id="IPR032710">
    <property type="entry name" value="NTF2-like_dom_sf"/>
</dbReference>
<sequence>MDGKTSDRPTALVVGGSLVGLSAAVFLASQGVPTTLIERHLGSSPHPRAIGYTTRTIELFRSVGIELPPSAQNGPPRRARVESLTGQWFEEYPWSPPLPAAAAGDAADHSPVRASALAQDALEPILRERAGALGADLRLGCELVSFRDNGDGVTATVRRRHDGSEYRIDADYLVAADGADSGIRNSLGIGRTGRGLLSVQRSILFRAPELDQYLRHGIVQFEIEQPGFDAFLTTYSDGRWVLMLKDDIDRTEEDQRAVIRRATGIDDLAVELITTGRWDLSALIADHFSCGRVFLVGDAAHQLPPNRGGYGANTGIADAHNLAWKIGAVHTGGSEAALLDTYDAERRPVAWLRHQQIFARADYKAYIDTPTSDIEIIDDVAMELGQLYRSVAPADTAGQLPDARRPEEWAGQPGTRAPHVWIAPRRSTLDHFGRGWTLVTGSEAWRGAAQSAAGQLGVSIELLCFPAESTQHAAIAKAYGLGPGGACLVRPDGYIAWRVMTAPADRSAALTDAISYAAALPSRPSKWDDQAAIIDLTARYADAINRGWAGKTIQPESVADIFTPDGVFEHPGADPTIGAAAIAAALPDATASVPFAMHAFLSPVLVVDGGHARGQWLMWVAADDGDDPRAAYLGADIQYTRTPGGWRIQSIVITPGMRVPAHR</sequence>
<evidence type="ECO:0000256" key="3">
    <source>
        <dbReference type="ARBA" id="ARBA00022827"/>
    </source>
</evidence>
<dbReference type="Gene3D" id="3.50.50.60">
    <property type="entry name" value="FAD/NAD(P)-binding domain"/>
    <property type="match status" value="1"/>
</dbReference>